<keyword evidence="2" id="KW-0812">Transmembrane</keyword>
<reference evidence="5 6" key="1">
    <citation type="submission" date="2018-06" db="EMBL/GenBank/DDBJ databases">
        <authorList>
            <consortium name="Pathogen Informatics"/>
            <person name="Doyle S."/>
        </authorList>
    </citation>
    <scope>NUCLEOTIDE SEQUENCE [LARGE SCALE GENOMIC DNA]</scope>
    <source>
        <strain evidence="5 6">NCTC11087</strain>
    </source>
</reference>
<evidence type="ECO:0000256" key="2">
    <source>
        <dbReference type="SAM" id="Phobius"/>
    </source>
</evidence>
<evidence type="ECO:0000313" key="5">
    <source>
        <dbReference type="EMBL" id="SUO04953.1"/>
    </source>
</evidence>
<evidence type="ECO:0000259" key="4">
    <source>
        <dbReference type="Pfam" id="PF17966"/>
    </source>
</evidence>
<sequence>MDHLEKKGESQMKKRKKKLYSSGLSFLTASTMLIQTVGVQAQETESSSANEANTSSLPSEDSSKVETNPDLNTEKKPEEQTLPAAEDVQPVEESPATEAVGSANAIDMTPTTNTIDHEISYTLDPAGLNWPSADNKAAQFQVSLMVKGYESFTVYLPAGLSEVNHDTPDGYKVVKSMDQNNGTLLTYTNSSPNDALITFNVSYKFGLYPYGSNGNYNNYQFAPGNTDLKVIVEAPSAHLEGTIYVNNPETMDFVADVKNNARPDNTFTADGKSIYTFTMDIVHDPARNDPIMGFGVANNPTMNGVIHVPKGFVLKGASMHNWWGNSNNIDSDEKKVPGIPTGVSQPDGPGGDIVITNIQGAGYSNYPVSHHYFYGYFEKGTPKGTYQFTPELTLSPKFLGGGEMTVPVQNRNLSTVILGQANPGVMTGKYGFVLEGYSKNDVDLEHEGFYAKSISDEYKVTGFLTGKSDKPGVNEKMPYIGVDFEDEKTNQTNTLRTYKITLPKNWCGNITDVIISTGVRGSVSQSNNEGDNGPFQITLDTGEVIEVNSIKSSNAQIDAALSNGVHIVSIEGEANILPGNNISVRLKNAVIEDGTYQSGQQVPIQIHVHSVTSDTDIDVVGHLKYFDDYTIAGTAYSIANSMNYDMSGTYTQGQLISGKYGWSGLGMETAVPEDTENKIILPESAIDRPHYVRLPVVQVRSIAHQAIDVDYSKLGDYGWTHPESKKKYYPVITDLGIDESGEHVTQFDFSMYEVNVPKNANMGSFFYPNQIPFKVSDMAVSAQGTTDWVTRVIDQNDPATHPKYGGKVYDGGKGKAWKITIPTIVGFKNGVSGEKTSLTAYYGQGAGAAGFDRGVKSDTSDDKSKGILRLAITNSTNYDYINGQAIAILPRNDSYSLMLTGPGRVETVGTLYYSTKSLDLPKANSNVRIELNSEDWMTEDQVKDWSSIRSVALSSSAIQTKVQMVAYLPIQVENINDQSIGQTAIIPTYSYAHNDDQGLGTLSNRTDLETKIYGTPQIHAYYKETKDGTTPTDVDVADPKVITGRNTDGTGASYDSFTTSPVDVDDYTYIGLAQGKEKGTLDDQAQDVVYLYKQKEYKVTVHYIDITGASPKDTWTPSDGTEVDSLKRELNGVKNETYQNDVQAPAGYQIVQQDDAAAQGTFTGEMDAYVYIKADTQKVVYTIIDDSTKKTLEDKVAFDSGASETNLHKTQKDFDVIIKTYTDKSYEVVSQDELPGTFDSDTSKDQEIVVHLKHATVTVTPDNPQTPGDPIDGSESNWPDGVDQVSLQKSITRTINYVDGLTKEKVADSVEQTVTFTRHVVVDKVTGEVLGYDTNGDGTVDTTSADKAWMTNSNTWAKVTSPDLSSKGYEAPDVSKVDEKVVTSNTSDETVTVTYNRSTQKVVYTIIDDTAKKTLKDKVEFDHGLSGSKLSKKKADLDTIVKVYTNKGYEVVSQDEVPSAFDTDKSIDQVITIHLKHPTITVTPDNPQTPGGRIDGSEGIWPSEAGKEELTKTITRNIHYVDGLTRGEVADSVTQKVIFNRHVIIDKVTGAVLGYDTNRDDQVDTTDADDAWMTDSNTWAEVTSPDLSLKGYEAPDVSKVDEKVVTSNTSDETVTVTYNRSMQKVVYTIIDDSADTTLEDKVAFDSGASETNLHKTQNDFDAIIKTYTDKGYEVVNQGTLPTAFDTDSSKDQEVVVHLKHAIITVTPEDPKKPGQPIDGSESNWPSEAGANALSKTITRTIDYLDELTSDKIADSVNQSVTFKRHVIIDKVTGEVLGYDNNGDDMVDTTNADDAWMTDSNIWNEVISPDFSDRGFGTPSLAKVGSETVDVFMDSKQIKVLYPHTYVTITPDNPQTPGDPIDGSESNWPDGVDQVSLQKSITRTINYVDGLTKEKVADSVEQTVTFTRHVVVDKVTGEVLGYDTNGDGTVDTTSADKAWMTNSNTWAKVTSPDLSSKGYEAPDVSKVDEKVVTSNTSDETVTVTYNRSTQKVVYTIIDDTAKKTLEDNVLLDTGPSGASLNKTQEDLQKIADGYGTKGYAIVRVDTLPEHFDIDPSTDQVVIIHLEHTYETITPDNAKTPGDPIDGSESVWSKEAGKENLQKSTTRTIEYIDGMTKENVADSVEQTVEFERHVIIDKVTGEVLGYDTNDDNQVDTEDPDQAWMHTDGEWSEVVSPDLSSQGYEKPSMEKVEAENVDPSTETKTIQIVYEISNRIILPSTGGIGSLFYTISGLILTGIGWKGFRKNKKK</sequence>
<keyword evidence="2" id="KW-0472">Membrane</keyword>
<name>A0A380LNY2_9FIRM</name>
<dbReference type="Pfam" id="PF17966">
    <property type="entry name" value="Muc_B2"/>
    <property type="match status" value="5"/>
</dbReference>
<dbReference type="EMBL" id="UHFX01000003">
    <property type="protein sequence ID" value="SUO04953.1"/>
    <property type="molecule type" value="Genomic_DNA"/>
</dbReference>
<keyword evidence="2" id="KW-1133">Transmembrane helix</keyword>
<gene>
    <name evidence="5" type="ORF">NCTC11087_01885</name>
</gene>
<feature type="transmembrane region" description="Helical" evidence="2">
    <location>
        <begin position="2213"/>
        <end position="2238"/>
    </location>
</feature>
<feature type="domain" description="Mucin binding" evidence="3">
    <location>
        <begin position="1623"/>
        <end position="1700"/>
    </location>
</feature>
<feature type="compositionally biased region" description="Polar residues" evidence="1">
    <location>
        <begin position="57"/>
        <end position="71"/>
    </location>
</feature>
<dbReference type="Pfam" id="PF17965">
    <property type="entry name" value="MucBP_2"/>
    <property type="match status" value="4"/>
</dbReference>
<dbReference type="NCBIfam" id="TIGR01167">
    <property type="entry name" value="LPXTG_anchor"/>
    <property type="match status" value="1"/>
</dbReference>
<feature type="domain" description="Mub B2-like" evidence="4">
    <location>
        <begin position="2096"/>
        <end position="2208"/>
    </location>
</feature>
<organism evidence="5 6">
    <name type="scientific">Faecalicoccus pleomorphus</name>
    <dbReference type="NCBI Taxonomy" id="1323"/>
    <lineage>
        <taxon>Bacteria</taxon>
        <taxon>Bacillati</taxon>
        <taxon>Bacillota</taxon>
        <taxon>Erysipelotrichia</taxon>
        <taxon>Erysipelotrichales</taxon>
        <taxon>Erysipelotrichaceae</taxon>
        <taxon>Faecalicoccus</taxon>
    </lineage>
</organism>
<dbReference type="Gene3D" id="2.60.40.4300">
    <property type="match status" value="5"/>
</dbReference>
<feature type="domain" description="Mucin binding" evidence="3">
    <location>
        <begin position="1177"/>
        <end position="1254"/>
    </location>
</feature>
<keyword evidence="6" id="KW-1185">Reference proteome</keyword>
<accession>A0A380LNY2</accession>
<feature type="domain" description="Mucin binding" evidence="3">
    <location>
        <begin position="1989"/>
        <end position="2066"/>
    </location>
</feature>
<protein>
    <submittedName>
        <fullName evidence="5">MucBP domain protein</fullName>
    </submittedName>
</protein>
<feature type="domain" description="Mub B2-like" evidence="4">
    <location>
        <begin position="1283"/>
        <end position="1398"/>
    </location>
</feature>
<evidence type="ECO:0000313" key="6">
    <source>
        <dbReference type="Proteomes" id="UP000255523"/>
    </source>
</evidence>
<evidence type="ECO:0000256" key="1">
    <source>
        <dbReference type="SAM" id="MobiDB-lite"/>
    </source>
</evidence>
<feature type="domain" description="Mub B2-like" evidence="4">
    <location>
        <begin position="1507"/>
        <end position="1620"/>
    </location>
</feature>
<feature type="region of interest" description="Disordered" evidence="1">
    <location>
        <begin position="39"/>
        <end position="109"/>
    </location>
</feature>
<dbReference type="Gene3D" id="3.10.20.470">
    <property type="match status" value="4"/>
</dbReference>
<evidence type="ECO:0000259" key="3">
    <source>
        <dbReference type="Pfam" id="PF17965"/>
    </source>
</evidence>
<dbReference type="InterPro" id="IPR041495">
    <property type="entry name" value="Mub_B2"/>
</dbReference>
<feature type="domain" description="Mucin binding" evidence="3">
    <location>
        <begin position="1400"/>
        <end position="1477"/>
    </location>
</feature>
<dbReference type="InterPro" id="IPR041558">
    <property type="entry name" value="MucBP_2"/>
</dbReference>
<dbReference type="Proteomes" id="UP000255523">
    <property type="component" value="Unassembled WGS sequence"/>
</dbReference>
<feature type="compositionally biased region" description="Low complexity" evidence="1">
    <location>
        <begin position="40"/>
        <end position="56"/>
    </location>
</feature>
<feature type="region of interest" description="Disordered" evidence="1">
    <location>
        <begin position="1706"/>
        <end position="1727"/>
    </location>
</feature>
<feature type="domain" description="Mub B2-like" evidence="4">
    <location>
        <begin position="1872"/>
        <end position="1987"/>
    </location>
</feature>
<proteinExistence type="predicted"/>
<feature type="domain" description="Mub B2-like" evidence="4">
    <location>
        <begin position="1730"/>
        <end position="1842"/>
    </location>
</feature>